<dbReference type="AlphaFoldDB" id="A0A179ES03"/>
<keyword evidence="2" id="KW-1185">Reference proteome</keyword>
<accession>A0A179ES03</accession>
<protein>
    <submittedName>
        <fullName evidence="1">Uncharacterized protein</fullName>
    </submittedName>
</protein>
<evidence type="ECO:0000313" key="1">
    <source>
        <dbReference type="EMBL" id="OAQ55842.1"/>
    </source>
</evidence>
<dbReference type="EMBL" id="LWMN01000012">
    <property type="protein sequence ID" value="OAQ55842.1"/>
    <property type="molecule type" value="Genomic_DNA"/>
</dbReference>
<sequence>MRSEKENKELLTKKNQPIKTITQQDINALEITLEQLQSWTSTLGVLNEFFDFEKETINKKNIIRKYHANAQIFKIFLNDFLQRADSLEKQLEKLKTREKVKV</sequence>
<evidence type="ECO:0000313" key="2">
    <source>
        <dbReference type="Proteomes" id="UP000078516"/>
    </source>
</evidence>
<reference evidence="1 2" key="1">
    <citation type="submission" date="2016-04" db="EMBL/GenBank/DDBJ databases">
        <title>Draft genome of an Enterococcus thailandicus strain isolated from bovine feces.</title>
        <authorList>
            <person name="Beukers A.G."/>
            <person name="Zaheer R."/>
            <person name="Goji N."/>
            <person name="Cook S.R."/>
            <person name="Amoako K."/>
            <person name="Chaves A.V."/>
            <person name="Ward M.P."/>
            <person name="Mcallister T.A."/>
        </authorList>
    </citation>
    <scope>NUCLEOTIDE SEQUENCE [LARGE SCALE GENOMIC DNA]</scope>
    <source>
        <strain evidence="1 2">F0711D 46</strain>
    </source>
</reference>
<organism evidence="1 2">
    <name type="scientific">Enterococcus thailandicus</name>
    <dbReference type="NCBI Taxonomy" id="417368"/>
    <lineage>
        <taxon>Bacteria</taxon>
        <taxon>Bacillati</taxon>
        <taxon>Bacillota</taxon>
        <taxon>Bacilli</taxon>
        <taxon>Lactobacillales</taxon>
        <taxon>Enterococcaceae</taxon>
        <taxon>Enterococcus</taxon>
    </lineage>
</organism>
<name>A0A179ES03_ENTTH</name>
<dbReference type="Proteomes" id="UP000078516">
    <property type="component" value="Unassembled WGS sequence"/>
</dbReference>
<proteinExistence type="predicted"/>
<dbReference type="RefSeq" id="WP_067483602.1">
    <property type="nucleotide sequence ID" value="NZ_JARQAN010000003.1"/>
</dbReference>
<gene>
    <name evidence="1" type="ORF">A6E74_07190</name>
</gene>
<comment type="caution">
    <text evidence="1">The sequence shown here is derived from an EMBL/GenBank/DDBJ whole genome shotgun (WGS) entry which is preliminary data.</text>
</comment>